<dbReference type="GO" id="GO:0071897">
    <property type="term" value="P:DNA biosynthetic process"/>
    <property type="evidence" value="ECO:0007669"/>
    <property type="project" value="UniProtKB-ARBA"/>
</dbReference>
<feature type="compositionally biased region" description="Basic and acidic residues" evidence="1">
    <location>
        <begin position="147"/>
        <end position="163"/>
    </location>
</feature>
<dbReference type="PANTHER" id="PTHR47331">
    <property type="entry name" value="PHD-TYPE DOMAIN-CONTAINING PROTEIN"/>
    <property type="match status" value="1"/>
</dbReference>
<dbReference type="AlphaFoldDB" id="A0A6H5I9R5"/>
<evidence type="ECO:0000313" key="3">
    <source>
        <dbReference type="Proteomes" id="UP000479190"/>
    </source>
</evidence>
<gene>
    <name evidence="2" type="ORF">TBRA_LOCUS6605</name>
</gene>
<organism evidence="2 3">
    <name type="scientific">Trichogramma brassicae</name>
    <dbReference type="NCBI Taxonomy" id="86971"/>
    <lineage>
        <taxon>Eukaryota</taxon>
        <taxon>Metazoa</taxon>
        <taxon>Ecdysozoa</taxon>
        <taxon>Arthropoda</taxon>
        <taxon>Hexapoda</taxon>
        <taxon>Insecta</taxon>
        <taxon>Pterygota</taxon>
        <taxon>Neoptera</taxon>
        <taxon>Endopterygota</taxon>
        <taxon>Hymenoptera</taxon>
        <taxon>Apocrita</taxon>
        <taxon>Proctotrupomorpha</taxon>
        <taxon>Chalcidoidea</taxon>
        <taxon>Trichogrammatidae</taxon>
        <taxon>Trichogramma</taxon>
    </lineage>
</organism>
<reference evidence="2 3" key="1">
    <citation type="submission" date="2020-02" db="EMBL/GenBank/DDBJ databases">
        <authorList>
            <person name="Ferguson B K."/>
        </authorList>
    </citation>
    <scope>NUCLEOTIDE SEQUENCE [LARGE SCALE GENOMIC DNA]</scope>
</reference>
<keyword evidence="3" id="KW-1185">Reference proteome</keyword>
<dbReference type="InterPro" id="IPR043502">
    <property type="entry name" value="DNA/RNA_pol_sf"/>
</dbReference>
<dbReference type="SUPFAM" id="SSF56672">
    <property type="entry name" value="DNA/RNA polymerases"/>
    <property type="match status" value="1"/>
</dbReference>
<protein>
    <recommendedName>
        <fullName evidence="4">MADF domain-containing protein</fullName>
    </recommendedName>
</protein>
<evidence type="ECO:0008006" key="4">
    <source>
        <dbReference type="Google" id="ProtNLM"/>
    </source>
</evidence>
<feature type="region of interest" description="Disordered" evidence="1">
    <location>
        <begin position="636"/>
        <end position="655"/>
    </location>
</feature>
<accession>A0A6H5I9R5</accession>
<dbReference type="PANTHER" id="PTHR47331:SF1">
    <property type="entry name" value="GAG-LIKE PROTEIN"/>
    <property type="match status" value="1"/>
</dbReference>
<sequence length="796" mass="89057">MVSQYYDIIINLVKPCPWLYDKTQKNITSKEKNTMTWNEIADTINRDCFRAVPGAVYLTAGPFGTMNSNGNASNQPWQAGPSGMQDYKNLNKKRGLMSPAADDYVLKKKKIQDDSVTAVNKEMLNVLKQVRFFFPCGRMAHSSTSLETREGNQPPRKDHDADASNRSTPAAELQADPDGDENHQPRSADGLPPSVQDLPVTRPPPRPAPTPAQRRNICKKNRENFSRWSPKSALFFYINSFRRGPKLQRDIWVILLRWRTYKVGFCSDIRMMFRQIKVNKLDVDWHRTLWSPNSRESARHFQLLTVTYGTACAPYLSLRTLRQLCDDEGNKFPRARLAALRDCYKDDALFGADDVEDAPTLRDELIQLMKTPTSADVLALAPSFQRSRFCFSELVGYVTQVYHTDITKGKKYTLLKFNLCSGDGRKVHVLIWDNLIEKYITRKHVPILNLFGSCVCTGASIGRKCADDADGVGTVAMILIGRRTISDTVGLKTMIHPGRASTPIKNTVVLPDPVGRIMILLELAFSTIISRENRIVEIVEVPPRPIPAVGAACAAIGKNARGEPVNVDANPIDPAARDVDPPDEDPNADLLHNIHRDANTLAEQFLHPVDIDAANDNEYDLNGPVDDAELEQNEPYEDLPMPDEQAGPENNVPQHRRKRRALFTHTKATHVKFVDRGQCVAILQPRKICASIPGSPVRGHATNKYGPVTKPHIRETSDAPAMCSAKRARLQRRAGESCTATALLCESHFAISRRTVRIYSRSAASSRVQVKLNLTVRITATRPPLLFVHCCALFHC</sequence>
<feature type="compositionally biased region" description="Pro residues" evidence="1">
    <location>
        <begin position="201"/>
        <end position="210"/>
    </location>
</feature>
<dbReference type="Proteomes" id="UP000479190">
    <property type="component" value="Unassembled WGS sequence"/>
</dbReference>
<dbReference type="EMBL" id="CADCXV010000751">
    <property type="protein sequence ID" value="CAB0034707.1"/>
    <property type="molecule type" value="Genomic_DNA"/>
</dbReference>
<evidence type="ECO:0000256" key="1">
    <source>
        <dbReference type="SAM" id="MobiDB-lite"/>
    </source>
</evidence>
<proteinExistence type="predicted"/>
<evidence type="ECO:0000313" key="2">
    <source>
        <dbReference type="EMBL" id="CAB0034707.1"/>
    </source>
</evidence>
<name>A0A6H5I9R5_9HYME</name>
<feature type="region of interest" description="Disordered" evidence="1">
    <location>
        <begin position="143"/>
        <end position="214"/>
    </location>
</feature>